<sequence length="359" mass="39951">MPLVPMLNASFVNTLEMVPFSVSCVSTGSRPAATLWWTVGQTDITFDASSQEHRDSDETYTVTSTLTYEVDRKYHLQPMTCTSNNTVGEFSNKISLFVRFPPDVSVSNVTYEMTDPTRTINCTADGYPNTYTFYAWQHWSLNGHIIRELEGDTILTLPVVHTALRYQDNGEYVCTVSNGIQGMDGTDKRKGAAQIIAYAQPVITIDNEERRLKYGEIGKSVEIVVHVYSVPKFYYHAWFSNGKQVQSSSKFLISEYSAEVEDVFHGKTIKVDGFVLKLTINDVINDDSSNYTLILGNGVGQPVEHTIVLELSSPQKSETSSSGVIIGAVTGSLISLFIIMLVLSFAIVKKRRGQQQCDK</sequence>
<protein>
    <recommendedName>
        <fullName evidence="7">Ig-like domain-containing protein</fullName>
    </recommendedName>
</protein>
<keyword evidence="2 6" id="KW-0472">Membrane</keyword>
<keyword evidence="6" id="KW-0812">Transmembrane</keyword>
<evidence type="ECO:0000256" key="6">
    <source>
        <dbReference type="SAM" id="Phobius"/>
    </source>
</evidence>
<evidence type="ECO:0000256" key="4">
    <source>
        <dbReference type="ARBA" id="ARBA00023180"/>
    </source>
</evidence>
<reference evidence="8" key="1">
    <citation type="submission" date="2018-11" db="EMBL/GenBank/DDBJ databases">
        <authorList>
            <person name="Alioto T."/>
            <person name="Alioto T."/>
        </authorList>
    </citation>
    <scope>NUCLEOTIDE SEQUENCE</scope>
</reference>
<gene>
    <name evidence="8" type="ORF">MGAL_10B007701</name>
</gene>
<dbReference type="Proteomes" id="UP000596742">
    <property type="component" value="Unassembled WGS sequence"/>
</dbReference>
<dbReference type="InterPro" id="IPR051275">
    <property type="entry name" value="Cell_adhesion_signaling"/>
</dbReference>
<feature type="domain" description="Ig-like" evidence="7">
    <location>
        <begin position="2"/>
        <end position="95"/>
    </location>
</feature>
<dbReference type="Pfam" id="PF08205">
    <property type="entry name" value="C2-set_2"/>
    <property type="match status" value="1"/>
</dbReference>
<dbReference type="Gene3D" id="2.60.40.10">
    <property type="entry name" value="Immunoglobulins"/>
    <property type="match status" value="3"/>
</dbReference>
<comment type="subcellular location">
    <subcellularLocation>
        <location evidence="1">Membrane</location>
        <topology evidence="1">Single-pass type I membrane protein</topology>
    </subcellularLocation>
</comment>
<comment type="caution">
    <text evidence="8">The sequence shown here is derived from an EMBL/GenBank/DDBJ whole genome shotgun (WGS) entry which is preliminary data.</text>
</comment>
<dbReference type="GO" id="GO:0005911">
    <property type="term" value="C:cell-cell junction"/>
    <property type="evidence" value="ECO:0007669"/>
    <property type="project" value="TreeGrafter"/>
</dbReference>
<dbReference type="PANTHER" id="PTHR11640">
    <property type="entry name" value="NEPHRIN"/>
    <property type="match status" value="1"/>
</dbReference>
<dbReference type="CDD" id="cd00096">
    <property type="entry name" value="Ig"/>
    <property type="match status" value="1"/>
</dbReference>
<dbReference type="SUPFAM" id="SSF48726">
    <property type="entry name" value="Immunoglobulin"/>
    <property type="match status" value="3"/>
</dbReference>
<keyword evidence="6" id="KW-1133">Transmembrane helix</keyword>
<keyword evidence="4" id="KW-0325">Glycoprotein</keyword>
<dbReference type="InterPro" id="IPR013783">
    <property type="entry name" value="Ig-like_fold"/>
</dbReference>
<dbReference type="OrthoDB" id="6107668at2759"/>
<evidence type="ECO:0000313" key="8">
    <source>
        <dbReference type="EMBL" id="VDI07094.1"/>
    </source>
</evidence>
<dbReference type="InterPro" id="IPR036179">
    <property type="entry name" value="Ig-like_dom_sf"/>
</dbReference>
<name>A0A8B6CLS8_MYTGA</name>
<evidence type="ECO:0000256" key="1">
    <source>
        <dbReference type="ARBA" id="ARBA00004479"/>
    </source>
</evidence>
<feature type="domain" description="Ig-like" evidence="7">
    <location>
        <begin position="102"/>
        <end position="193"/>
    </location>
</feature>
<keyword evidence="5" id="KW-0393">Immunoglobulin domain</keyword>
<dbReference type="EMBL" id="UYJE01002003">
    <property type="protein sequence ID" value="VDI07094.1"/>
    <property type="molecule type" value="Genomic_DNA"/>
</dbReference>
<keyword evidence="3" id="KW-1015">Disulfide bond</keyword>
<dbReference type="InterPro" id="IPR013162">
    <property type="entry name" value="CD80_C2-set"/>
</dbReference>
<dbReference type="GO" id="GO:0005886">
    <property type="term" value="C:plasma membrane"/>
    <property type="evidence" value="ECO:0007669"/>
    <property type="project" value="TreeGrafter"/>
</dbReference>
<feature type="transmembrane region" description="Helical" evidence="6">
    <location>
        <begin position="324"/>
        <end position="348"/>
    </location>
</feature>
<keyword evidence="9" id="KW-1185">Reference proteome</keyword>
<organism evidence="8 9">
    <name type="scientific">Mytilus galloprovincialis</name>
    <name type="common">Mediterranean mussel</name>
    <dbReference type="NCBI Taxonomy" id="29158"/>
    <lineage>
        <taxon>Eukaryota</taxon>
        <taxon>Metazoa</taxon>
        <taxon>Spiralia</taxon>
        <taxon>Lophotrochozoa</taxon>
        <taxon>Mollusca</taxon>
        <taxon>Bivalvia</taxon>
        <taxon>Autobranchia</taxon>
        <taxon>Pteriomorphia</taxon>
        <taxon>Mytilida</taxon>
        <taxon>Mytiloidea</taxon>
        <taxon>Mytilidae</taxon>
        <taxon>Mytilinae</taxon>
        <taxon>Mytilus</taxon>
    </lineage>
</organism>
<dbReference type="GO" id="GO:0098609">
    <property type="term" value="P:cell-cell adhesion"/>
    <property type="evidence" value="ECO:0007669"/>
    <property type="project" value="TreeGrafter"/>
</dbReference>
<dbReference type="PROSITE" id="PS50835">
    <property type="entry name" value="IG_LIKE"/>
    <property type="match status" value="2"/>
</dbReference>
<dbReference type="PANTHER" id="PTHR11640:SF31">
    <property type="entry name" value="IRREGULAR CHIASM C-ROUGHEST PROTEIN-RELATED"/>
    <property type="match status" value="1"/>
</dbReference>
<dbReference type="InterPro" id="IPR007110">
    <property type="entry name" value="Ig-like_dom"/>
</dbReference>
<dbReference type="AlphaFoldDB" id="A0A8B6CLS8"/>
<evidence type="ECO:0000259" key="7">
    <source>
        <dbReference type="PROSITE" id="PS50835"/>
    </source>
</evidence>
<evidence type="ECO:0000256" key="3">
    <source>
        <dbReference type="ARBA" id="ARBA00023157"/>
    </source>
</evidence>
<evidence type="ECO:0000256" key="2">
    <source>
        <dbReference type="ARBA" id="ARBA00023136"/>
    </source>
</evidence>
<dbReference type="GO" id="GO:0050839">
    <property type="term" value="F:cell adhesion molecule binding"/>
    <property type="evidence" value="ECO:0007669"/>
    <property type="project" value="TreeGrafter"/>
</dbReference>
<accession>A0A8B6CLS8</accession>
<evidence type="ECO:0000256" key="5">
    <source>
        <dbReference type="ARBA" id="ARBA00023319"/>
    </source>
</evidence>
<proteinExistence type="predicted"/>
<evidence type="ECO:0000313" key="9">
    <source>
        <dbReference type="Proteomes" id="UP000596742"/>
    </source>
</evidence>